<accession>A0AC34FNY7</accession>
<protein>
    <submittedName>
        <fullName evidence="2">Uncharacterized protein</fullName>
    </submittedName>
</protein>
<proteinExistence type="predicted"/>
<dbReference type="WBParaSite" id="ES5_v2.g18392.t1">
    <property type="protein sequence ID" value="ES5_v2.g18392.t1"/>
    <property type="gene ID" value="ES5_v2.g18392"/>
</dbReference>
<evidence type="ECO:0000313" key="1">
    <source>
        <dbReference type="Proteomes" id="UP000887579"/>
    </source>
</evidence>
<evidence type="ECO:0000313" key="2">
    <source>
        <dbReference type="WBParaSite" id="ES5_v2.g18392.t1"/>
    </source>
</evidence>
<sequence length="247" mass="27367">MEHDLQPPLSSSHSSEDAASSLSPKHLHDSSSSSSEKNTNMLIAFLCEKIGDSAAHHIQEVFNAKNRRLEAENDCLKARNAMLEAENARLKSQMEMKDAIISNGSPKSAASPSGSRITLFQNGDTNGNEKADLGVANKKNIEVEFNAKLTKVQEEFHRLLHASYVKQDAMESKIIKAAMEISSLKKTVADMEPKEILDEIGEVSEVLQSTRDDMDALVQRVQRLERRSSEVGTRPQPPPRRTQDSDN</sequence>
<organism evidence="1 2">
    <name type="scientific">Panagrolaimus sp. ES5</name>
    <dbReference type="NCBI Taxonomy" id="591445"/>
    <lineage>
        <taxon>Eukaryota</taxon>
        <taxon>Metazoa</taxon>
        <taxon>Ecdysozoa</taxon>
        <taxon>Nematoda</taxon>
        <taxon>Chromadorea</taxon>
        <taxon>Rhabditida</taxon>
        <taxon>Tylenchina</taxon>
        <taxon>Panagrolaimomorpha</taxon>
        <taxon>Panagrolaimoidea</taxon>
        <taxon>Panagrolaimidae</taxon>
        <taxon>Panagrolaimus</taxon>
    </lineage>
</organism>
<reference evidence="2" key="1">
    <citation type="submission" date="2022-11" db="UniProtKB">
        <authorList>
            <consortium name="WormBaseParasite"/>
        </authorList>
    </citation>
    <scope>IDENTIFICATION</scope>
</reference>
<name>A0AC34FNY7_9BILA</name>
<dbReference type="Proteomes" id="UP000887579">
    <property type="component" value="Unplaced"/>
</dbReference>